<evidence type="ECO:0000313" key="3">
    <source>
        <dbReference type="Proteomes" id="UP000236884"/>
    </source>
</evidence>
<evidence type="ECO:0008006" key="4">
    <source>
        <dbReference type="Google" id="ProtNLM"/>
    </source>
</evidence>
<proteinExistence type="predicted"/>
<protein>
    <recommendedName>
        <fullName evidence="4">Periplasmic ligand-binding sensor protein</fullName>
    </recommendedName>
</protein>
<name>A0A0S3PS17_9BRAD</name>
<organism evidence="2 3">
    <name type="scientific">Variibacter gotjawalensis</name>
    <dbReference type="NCBI Taxonomy" id="1333996"/>
    <lineage>
        <taxon>Bacteria</taxon>
        <taxon>Pseudomonadati</taxon>
        <taxon>Pseudomonadota</taxon>
        <taxon>Alphaproteobacteria</taxon>
        <taxon>Hyphomicrobiales</taxon>
        <taxon>Nitrobacteraceae</taxon>
        <taxon>Variibacter</taxon>
    </lineage>
</organism>
<feature type="compositionally biased region" description="Acidic residues" evidence="1">
    <location>
        <begin position="271"/>
        <end position="299"/>
    </location>
</feature>
<accession>A0A0S3PS17</accession>
<reference evidence="2 3" key="1">
    <citation type="submission" date="2015-08" db="EMBL/GenBank/DDBJ databases">
        <title>Investigation of the bacterial diversity of lava forest soil.</title>
        <authorList>
            <person name="Lee J.S."/>
        </authorList>
    </citation>
    <scope>NUCLEOTIDE SEQUENCE [LARGE SCALE GENOMIC DNA]</scope>
    <source>
        <strain evidence="2 3">GJW-30</strain>
    </source>
</reference>
<feature type="region of interest" description="Disordered" evidence="1">
    <location>
        <begin position="70"/>
        <end position="190"/>
    </location>
</feature>
<dbReference type="EMBL" id="AP014946">
    <property type="protein sequence ID" value="BAT58731.1"/>
    <property type="molecule type" value="Genomic_DNA"/>
</dbReference>
<dbReference type="InterPro" id="IPR018648">
    <property type="entry name" value="DUF2076"/>
</dbReference>
<sequence>MTPEERQLVVDLFDRLTQLEREKRDPDAERLMREGLSRAPNAIYSLVQTVLLQDEGLRSADARISELEGQLAQAQSGGQQSGGSFLGDRRSKWNTGDVLGGGAPQGGSPWDNGPRGSVPQSGGRDAPMGAPPGFGGDPRYGADPRGGGPQQYGDPRGGPQYGDPRGAQPYGGPQGGPPPGEPPRSGVGGFLGTAAAVAAGAIGGGLLMNGIRSAMGGHGDQKGPMAGALDQLGGGRSSGNNELAKDAGLNDISGSRGRGFNQNQSAKKEDDEGDDDNDDDDNEDEDLDHEDMQDGYNEE</sequence>
<dbReference type="Proteomes" id="UP000236884">
    <property type="component" value="Chromosome"/>
</dbReference>
<dbReference type="AlphaFoldDB" id="A0A0S3PS17"/>
<feature type="region of interest" description="Disordered" evidence="1">
    <location>
        <begin position="207"/>
        <end position="299"/>
    </location>
</feature>
<keyword evidence="3" id="KW-1185">Reference proteome</keyword>
<dbReference type="Pfam" id="PF09849">
    <property type="entry name" value="DUF2076"/>
    <property type="match status" value="1"/>
</dbReference>
<dbReference type="OrthoDB" id="122910at2"/>
<feature type="compositionally biased region" description="Gly residues" evidence="1">
    <location>
        <begin position="132"/>
        <end position="160"/>
    </location>
</feature>
<gene>
    <name evidence="2" type="ORF">GJW-30_1_01258</name>
</gene>
<evidence type="ECO:0000313" key="2">
    <source>
        <dbReference type="EMBL" id="BAT58731.1"/>
    </source>
</evidence>
<evidence type="ECO:0000256" key="1">
    <source>
        <dbReference type="SAM" id="MobiDB-lite"/>
    </source>
</evidence>
<dbReference type="RefSeq" id="WP_096353096.1">
    <property type="nucleotide sequence ID" value="NZ_AP014946.1"/>
</dbReference>
<dbReference type="KEGG" id="vgo:GJW-30_1_01258"/>